<sequence>MPPKWRYGWEILPHSAHSPDLAPSDFHLFGPLKRHLGGMAFETEDDLISELRNWFDNLDVDFFRVSNPAGTELEVVMMDWLGKMLQLPKEFLFSESDKGGGIIQSSSSESGLMALLCARTQIIAKLREDNSELTKGQIIDKLVAYCSEEAHSCIERSALIGLVTIRILQTDENGSISGATLEAAVKEDIAKGLIPFYMGACVGTTTRCTFDNLKEIGPLCVTYNIWLHVDAAYAGSACICPEFRYLLDGVEYAKSLAINPHKWLQVNHDSTCMWVKDKELIEGAYHIDYYILRHKSQGQKMPDYRHWQIPFGRRFRSLKLWFVLRSFGVSGLQAQLRKDISLAKMFEKLVRSDPRFEIVAEVVLGLVCFRLKGDNSQSELLNKLVNDDRRIHITPSKVKDTFFLRFAICAKSTQETDVTFAWKVIEEMADKIFPRETEL</sequence>
<evidence type="ECO:0000256" key="8">
    <source>
        <dbReference type="ARBA" id="ARBA00038886"/>
    </source>
</evidence>
<proteinExistence type="inferred from homology"/>
<evidence type="ECO:0000256" key="6">
    <source>
        <dbReference type="ARBA" id="ARBA00022898"/>
    </source>
</evidence>
<comment type="cofactor">
    <cofactor evidence="1 11 12">
        <name>pyridoxal 5'-phosphate</name>
        <dbReference type="ChEBI" id="CHEBI:597326"/>
    </cofactor>
</comment>
<dbReference type="GO" id="GO:0042423">
    <property type="term" value="P:catecholamine biosynthetic process"/>
    <property type="evidence" value="ECO:0007669"/>
    <property type="project" value="UniProtKB-KW"/>
</dbReference>
<dbReference type="InterPro" id="IPR036397">
    <property type="entry name" value="RNaseH_sf"/>
</dbReference>
<dbReference type="EMBL" id="BLXT01004716">
    <property type="protein sequence ID" value="GFO16797.1"/>
    <property type="molecule type" value="Genomic_DNA"/>
</dbReference>
<dbReference type="InterPro" id="IPR015424">
    <property type="entry name" value="PyrdxlP-dep_Trfase"/>
</dbReference>
<comment type="subunit">
    <text evidence="3">Homodimer.</text>
</comment>
<reference evidence="13 14" key="1">
    <citation type="journal article" date="2021" name="Elife">
        <title>Chloroplast acquisition without the gene transfer in kleptoplastic sea slugs, Plakobranchus ocellatus.</title>
        <authorList>
            <person name="Maeda T."/>
            <person name="Takahashi S."/>
            <person name="Yoshida T."/>
            <person name="Shimamura S."/>
            <person name="Takaki Y."/>
            <person name="Nagai Y."/>
            <person name="Toyoda A."/>
            <person name="Suzuki Y."/>
            <person name="Arimoto A."/>
            <person name="Ishii H."/>
            <person name="Satoh N."/>
            <person name="Nishiyama T."/>
            <person name="Hasebe M."/>
            <person name="Maruyama T."/>
            <person name="Minagawa J."/>
            <person name="Obokata J."/>
            <person name="Shigenobu S."/>
        </authorList>
    </citation>
    <scope>NUCLEOTIDE SEQUENCE [LARGE SCALE GENOMIC DNA]</scope>
</reference>
<dbReference type="Pfam" id="PF00282">
    <property type="entry name" value="Pyridoxal_deC"/>
    <property type="match status" value="1"/>
</dbReference>
<dbReference type="PANTHER" id="PTHR11999">
    <property type="entry name" value="GROUP II PYRIDOXAL-5-PHOSPHATE DECARBOXYLASE"/>
    <property type="match status" value="1"/>
</dbReference>
<dbReference type="GO" id="GO:0006520">
    <property type="term" value="P:amino acid metabolic process"/>
    <property type="evidence" value="ECO:0007669"/>
    <property type="project" value="InterPro"/>
</dbReference>
<dbReference type="Proteomes" id="UP000735302">
    <property type="component" value="Unassembled WGS sequence"/>
</dbReference>
<dbReference type="InterPro" id="IPR015421">
    <property type="entry name" value="PyrdxlP-dep_Trfase_major"/>
</dbReference>
<dbReference type="Gene3D" id="3.90.1150.10">
    <property type="entry name" value="Aspartate Aminotransferase, domain 1"/>
    <property type="match status" value="1"/>
</dbReference>
<gene>
    <name evidence="13" type="ORF">PoB_004330200</name>
</gene>
<dbReference type="Gene3D" id="3.30.420.10">
    <property type="entry name" value="Ribonuclease H-like superfamily/Ribonuclease H"/>
    <property type="match status" value="1"/>
</dbReference>
<dbReference type="GO" id="GO:0019752">
    <property type="term" value="P:carboxylic acid metabolic process"/>
    <property type="evidence" value="ECO:0007669"/>
    <property type="project" value="InterPro"/>
</dbReference>
<keyword evidence="4" id="KW-0127">Catecholamine biosynthesis</keyword>
<comment type="caution">
    <text evidence="13">The sequence shown here is derived from an EMBL/GenBank/DDBJ whole genome shotgun (WGS) entry which is preliminary data.</text>
</comment>
<dbReference type="CDD" id="cd06450">
    <property type="entry name" value="DOPA_deC_like"/>
    <property type="match status" value="1"/>
</dbReference>
<dbReference type="FunFam" id="3.40.640.10:FF:000025">
    <property type="entry name" value="Histidine decarboxylase"/>
    <property type="match status" value="1"/>
</dbReference>
<comment type="similarity">
    <text evidence="2 12">Belongs to the group II decarboxylase family.</text>
</comment>
<evidence type="ECO:0000256" key="1">
    <source>
        <dbReference type="ARBA" id="ARBA00001933"/>
    </source>
</evidence>
<evidence type="ECO:0000256" key="4">
    <source>
        <dbReference type="ARBA" id="ARBA00022584"/>
    </source>
</evidence>
<feature type="modified residue" description="N6-(pyridoxal phosphate)lysine" evidence="11">
    <location>
        <position position="262"/>
    </location>
</feature>
<dbReference type="PRINTS" id="PR00800">
    <property type="entry name" value="YHDCRBOXLASE"/>
</dbReference>
<organism evidence="13 14">
    <name type="scientific">Plakobranchus ocellatus</name>
    <dbReference type="NCBI Taxonomy" id="259542"/>
    <lineage>
        <taxon>Eukaryota</taxon>
        <taxon>Metazoa</taxon>
        <taxon>Spiralia</taxon>
        <taxon>Lophotrochozoa</taxon>
        <taxon>Mollusca</taxon>
        <taxon>Gastropoda</taxon>
        <taxon>Heterobranchia</taxon>
        <taxon>Euthyneura</taxon>
        <taxon>Panpulmonata</taxon>
        <taxon>Sacoglossa</taxon>
        <taxon>Placobranchoidea</taxon>
        <taxon>Plakobranchidae</taxon>
        <taxon>Plakobranchus</taxon>
    </lineage>
</organism>
<dbReference type="EC" id="4.1.1.28" evidence="8"/>
<dbReference type="AlphaFoldDB" id="A0AAV4BC71"/>
<evidence type="ECO:0000313" key="13">
    <source>
        <dbReference type="EMBL" id="GFO16797.1"/>
    </source>
</evidence>
<dbReference type="PANTHER" id="PTHR11999:SF167">
    <property type="entry name" value="AROMATIC-L-AMINO-ACID DECARBOXYLASE"/>
    <property type="match status" value="1"/>
</dbReference>
<dbReference type="InterPro" id="IPR002129">
    <property type="entry name" value="PyrdxlP-dep_de-COase"/>
</dbReference>
<evidence type="ECO:0000256" key="11">
    <source>
        <dbReference type="PIRSR" id="PIRSR602129-50"/>
    </source>
</evidence>
<dbReference type="GO" id="GO:0004058">
    <property type="term" value="F:aromatic-L-amino-acid decarboxylase activity"/>
    <property type="evidence" value="ECO:0007669"/>
    <property type="project" value="UniProtKB-EC"/>
</dbReference>
<dbReference type="GO" id="GO:0042427">
    <property type="term" value="P:serotonin biosynthetic process"/>
    <property type="evidence" value="ECO:0007669"/>
    <property type="project" value="TreeGrafter"/>
</dbReference>
<keyword evidence="5" id="KW-0210">Decarboxylase</keyword>
<dbReference type="GO" id="GO:0003676">
    <property type="term" value="F:nucleic acid binding"/>
    <property type="evidence" value="ECO:0007669"/>
    <property type="project" value="InterPro"/>
</dbReference>
<evidence type="ECO:0000256" key="9">
    <source>
        <dbReference type="ARBA" id="ARBA00040968"/>
    </source>
</evidence>
<dbReference type="InterPro" id="IPR015422">
    <property type="entry name" value="PyrdxlP-dep_Trfase_small"/>
</dbReference>
<evidence type="ECO:0000256" key="5">
    <source>
        <dbReference type="ARBA" id="ARBA00022793"/>
    </source>
</evidence>
<protein>
    <recommendedName>
        <fullName evidence="9">Aromatic-L-amino-acid decarboxylase</fullName>
        <ecNumber evidence="8">4.1.1.28</ecNumber>
    </recommendedName>
    <alternativeName>
        <fullName evidence="10">DOPA decarboxylase</fullName>
    </alternativeName>
</protein>
<evidence type="ECO:0000256" key="10">
    <source>
        <dbReference type="ARBA" id="ARBA00041275"/>
    </source>
</evidence>
<evidence type="ECO:0000313" key="14">
    <source>
        <dbReference type="Proteomes" id="UP000735302"/>
    </source>
</evidence>
<evidence type="ECO:0000256" key="7">
    <source>
        <dbReference type="ARBA" id="ARBA00023239"/>
    </source>
</evidence>
<dbReference type="GO" id="GO:0005737">
    <property type="term" value="C:cytoplasm"/>
    <property type="evidence" value="ECO:0007669"/>
    <property type="project" value="TreeGrafter"/>
</dbReference>
<keyword evidence="6 11" id="KW-0663">Pyridoxal phosphate</keyword>
<dbReference type="SUPFAM" id="SSF53383">
    <property type="entry name" value="PLP-dependent transferases"/>
    <property type="match status" value="1"/>
</dbReference>
<name>A0AAV4BC71_9GAST</name>
<dbReference type="InterPro" id="IPR010977">
    <property type="entry name" value="Aromatic_deC"/>
</dbReference>
<dbReference type="Gene3D" id="3.40.640.10">
    <property type="entry name" value="Type I PLP-dependent aspartate aminotransferase-like (Major domain)"/>
    <property type="match status" value="1"/>
</dbReference>
<evidence type="ECO:0000256" key="2">
    <source>
        <dbReference type="ARBA" id="ARBA00009533"/>
    </source>
</evidence>
<keyword evidence="14" id="KW-1185">Reference proteome</keyword>
<evidence type="ECO:0000256" key="3">
    <source>
        <dbReference type="ARBA" id="ARBA00011738"/>
    </source>
</evidence>
<accession>A0AAV4BC71</accession>
<keyword evidence="7 12" id="KW-0456">Lyase</keyword>
<evidence type="ECO:0000256" key="12">
    <source>
        <dbReference type="RuleBase" id="RU000382"/>
    </source>
</evidence>
<dbReference type="GO" id="GO:0030170">
    <property type="term" value="F:pyridoxal phosphate binding"/>
    <property type="evidence" value="ECO:0007669"/>
    <property type="project" value="InterPro"/>
</dbReference>